<reference evidence="3 4" key="1">
    <citation type="submission" date="2023-10" db="EMBL/GenBank/DDBJ databases">
        <title>Y20.</title>
        <authorList>
            <person name="Zhang G."/>
            <person name="Ding Y."/>
        </authorList>
    </citation>
    <scope>NUCLEOTIDE SEQUENCE [LARGE SCALE GENOMIC DNA]</scope>
    <source>
        <strain evidence="3 4">Y20</strain>
    </source>
</reference>
<dbReference type="KEGG" id="mliy:RYJ27_01800"/>
<dbReference type="InterPro" id="IPR008928">
    <property type="entry name" value="6-hairpin_glycosidase_sf"/>
</dbReference>
<evidence type="ECO:0000313" key="3">
    <source>
        <dbReference type="EMBL" id="WOQ69992.1"/>
    </source>
</evidence>
<dbReference type="InterPro" id="IPR012341">
    <property type="entry name" value="6hp_glycosidase-like_sf"/>
</dbReference>
<keyword evidence="4" id="KW-1185">Reference proteome</keyword>
<sequence length="120" mass="13107">MPDEGFYAIALDRDKQQVNAIASNVGHCLWTGIVDDSAARSVVERLLSPEFFTGFGIQTLATGNTRYNPVSCHNGSVWPHDTALIAAGIARDTPTRRRPRTPTRGQQTLTPTDRPGHAYS</sequence>
<gene>
    <name evidence="3" type="ORF">RYJ27_01800</name>
</gene>
<evidence type="ECO:0000256" key="1">
    <source>
        <dbReference type="SAM" id="MobiDB-lite"/>
    </source>
</evidence>
<dbReference type="GO" id="GO:0005975">
    <property type="term" value="P:carbohydrate metabolic process"/>
    <property type="evidence" value="ECO:0007669"/>
    <property type="project" value="InterPro"/>
</dbReference>
<protein>
    <recommendedName>
        <fullName evidence="2">Mannosylglycerate hydrolase MGH1-like glycoside hydrolase domain-containing protein</fullName>
    </recommendedName>
</protein>
<feature type="domain" description="Mannosylglycerate hydrolase MGH1-like glycoside hydrolase" evidence="2">
    <location>
        <begin position="5"/>
        <end position="91"/>
    </location>
</feature>
<evidence type="ECO:0000259" key="2">
    <source>
        <dbReference type="Pfam" id="PF22422"/>
    </source>
</evidence>
<name>A0AAU0MJP9_9MICO</name>
<dbReference type="Pfam" id="PF22422">
    <property type="entry name" value="MGH1-like_GH"/>
    <property type="match status" value="1"/>
</dbReference>
<dbReference type="RefSeq" id="WP_330171086.1">
    <property type="nucleotide sequence ID" value="NZ_CP137080.1"/>
</dbReference>
<evidence type="ECO:0000313" key="4">
    <source>
        <dbReference type="Proteomes" id="UP001329313"/>
    </source>
</evidence>
<accession>A0AAU0MJP9</accession>
<dbReference type="SUPFAM" id="SSF48208">
    <property type="entry name" value="Six-hairpin glycosidases"/>
    <property type="match status" value="1"/>
</dbReference>
<proteinExistence type="predicted"/>
<dbReference type="Proteomes" id="UP001329313">
    <property type="component" value="Chromosome"/>
</dbReference>
<organism evidence="3 4">
    <name type="scientific">Microbacterium limosum</name>
    <dbReference type="NCBI Taxonomy" id="3079935"/>
    <lineage>
        <taxon>Bacteria</taxon>
        <taxon>Bacillati</taxon>
        <taxon>Actinomycetota</taxon>
        <taxon>Actinomycetes</taxon>
        <taxon>Micrococcales</taxon>
        <taxon>Microbacteriaceae</taxon>
        <taxon>Microbacterium</taxon>
    </lineage>
</organism>
<dbReference type="Gene3D" id="1.50.10.10">
    <property type="match status" value="1"/>
</dbReference>
<dbReference type="AlphaFoldDB" id="A0AAU0MJP9"/>
<feature type="compositionally biased region" description="Low complexity" evidence="1">
    <location>
        <begin position="102"/>
        <end position="112"/>
    </location>
</feature>
<dbReference type="EMBL" id="CP137080">
    <property type="protein sequence ID" value="WOQ69992.1"/>
    <property type="molecule type" value="Genomic_DNA"/>
</dbReference>
<dbReference type="InterPro" id="IPR054491">
    <property type="entry name" value="MGH1-like_GH"/>
</dbReference>
<feature type="region of interest" description="Disordered" evidence="1">
    <location>
        <begin position="88"/>
        <end position="120"/>
    </location>
</feature>